<proteinExistence type="predicted"/>
<organism evidence="1 2">
    <name type="scientific">Cannabis sativa</name>
    <name type="common">Hemp</name>
    <name type="synonym">Marijuana</name>
    <dbReference type="NCBI Taxonomy" id="3483"/>
    <lineage>
        <taxon>Eukaryota</taxon>
        <taxon>Viridiplantae</taxon>
        <taxon>Streptophyta</taxon>
        <taxon>Embryophyta</taxon>
        <taxon>Tracheophyta</taxon>
        <taxon>Spermatophyta</taxon>
        <taxon>Magnoliopsida</taxon>
        <taxon>eudicotyledons</taxon>
        <taxon>Gunneridae</taxon>
        <taxon>Pentapetalae</taxon>
        <taxon>rosids</taxon>
        <taxon>fabids</taxon>
        <taxon>Rosales</taxon>
        <taxon>Cannabaceae</taxon>
        <taxon>Cannabis</taxon>
    </lineage>
</organism>
<keyword evidence="2" id="KW-1185">Reference proteome</keyword>
<dbReference type="EMBL" id="UZAU01000545">
    <property type="status" value="NOT_ANNOTATED_CDS"/>
    <property type="molecule type" value="Genomic_DNA"/>
</dbReference>
<name>A0A803R583_CANSA</name>
<protein>
    <submittedName>
        <fullName evidence="1">Uncharacterized protein</fullName>
    </submittedName>
</protein>
<evidence type="ECO:0000313" key="1">
    <source>
        <dbReference type="EnsemblPlants" id="cds.novel_model_5259_5bd9a17a.1.5bd9b13a"/>
    </source>
</evidence>
<dbReference type="EnsemblPlants" id="novel_model_5259_5bd9a17a.1.5bd9b13a">
    <property type="protein sequence ID" value="cds.novel_model_5259_5bd9a17a.1.5bd9b13a"/>
    <property type="gene ID" value="novel_gene_2732_5bd9a17a"/>
</dbReference>
<accession>A0A803R583</accession>
<gene>
    <name evidence="1" type="primary">LOC115716518</name>
</gene>
<dbReference type="Gramene" id="novel_model_5259_5bd9a17a.1.5bd9b13a">
    <property type="protein sequence ID" value="cds.novel_model_5259_5bd9a17a.1.5bd9b13a"/>
    <property type="gene ID" value="novel_gene_2732_5bd9a17a"/>
</dbReference>
<dbReference type="AlphaFoldDB" id="A0A803R583"/>
<reference evidence="1" key="1">
    <citation type="submission" date="2018-11" db="EMBL/GenBank/DDBJ databases">
        <authorList>
            <person name="Grassa J C."/>
        </authorList>
    </citation>
    <scope>NUCLEOTIDE SEQUENCE [LARGE SCALE GENOMIC DNA]</scope>
</reference>
<reference evidence="1" key="2">
    <citation type="submission" date="2021-03" db="UniProtKB">
        <authorList>
            <consortium name="EnsemblPlants"/>
        </authorList>
    </citation>
    <scope>IDENTIFICATION</scope>
</reference>
<sequence length="79" mass="8802">MFWHYRMIHTWTATSALLGLILKSELWNRMGRPLNFKFGTLLAKNVSGQSPAVTTVGLMALLLSMMSQTKRASIMSSNG</sequence>
<dbReference type="Proteomes" id="UP000596661">
    <property type="component" value="Chromosome 5"/>
</dbReference>
<evidence type="ECO:0000313" key="2">
    <source>
        <dbReference type="Proteomes" id="UP000596661"/>
    </source>
</evidence>